<evidence type="ECO:0000256" key="2">
    <source>
        <dbReference type="ARBA" id="ARBA00023015"/>
    </source>
</evidence>
<dbReference type="SUPFAM" id="SSF88659">
    <property type="entry name" value="Sigma3 and sigma4 domains of RNA polymerase sigma factors"/>
    <property type="match status" value="1"/>
</dbReference>
<dbReference type="InterPro" id="IPR000838">
    <property type="entry name" value="RNA_pol_sigma70_ECF_CS"/>
</dbReference>
<dbReference type="PROSITE" id="PS01063">
    <property type="entry name" value="SIGMA70_ECF"/>
    <property type="match status" value="1"/>
</dbReference>
<dbReference type="InterPro" id="IPR039425">
    <property type="entry name" value="RNA_pol_sigma-70-like"/>
</dbReference>
<dbReference type="Pfam" id="PF08281">
    <property type="entry name" value="Sigma70_r4_2"/>
    <property type="match status" value="1"/>
</dbReference>
<evidence type="ECO:0000256" key="4">
    <source>
        <dbReference type="ARBA" id="ARBA00023125"/>
    </source>
</evidence>
<dbReference type="GO" id="GO:0016987">
    <property type="term" value="F:sigma factor activity"/>
    <property type="evidence" value="ECO:0007669"/>
    <property type="project" value="UniProtKB-KW"/>
</dbReference>
<sequence>MRTREGGLIVEEAAVIARVRAGEPEAYAELVRAHTGVALRAAVAFGAGADAEDVVQQAFIKAYCSLGRFKDGSAFRPWLLQIVANETRNTVRSAARRRAVADREAGLLGPEPLIPESADPAVAAVERERQRLITAALEKLGEDQRQVVIYRYLLEMDEAETAQALGWPRGTVKSRLSRALRKLGGQLGGLRPERAEGAEGPKGSEGGDEHE</sequence>
<dbReference type="GO" id="GO:0006950">
    <property type="term" value="P:response to stress"/>
    <property type="evidence" value="ECO:0007669"/>
    <property type="project" value="UniProtKB-ARBA"/>
</dbReference>
<evidence type="ECO:0000256" key="3">
    <source>
        <dbReference type="ARBA" id="ARBA00023082"/>
    </source>
</evidence>
<dbReference type="Gene3D" id="1.10.1740.10">
    <property type="match status" value="1"/>
</dbReference>
<dbReference type="InterPro" id="IPR013325">
    <property type="entry name" value="RNA_pol_sigma_r2"/>
</dbReference>
<dbReference type="NCBIfam" id="TIGR02937">
    <property type="entry name" value="sigma70-ECF"/>
    <property type="match status" value="1"/>
</dbReference>
<dbReference type="Proteomes" id="UP000619486">
    <property type="component" value="Unassembled WGS sequence"/>
</dbReference>
<reference evidence="10" key="1">
    <citation type="journal article" date="2014" name="Int. J. Syst. Evol. Microbiol.">
        <title>Complete genome sequence of Corynebacterium casei LMG S-19264T (=DSM 44701T), isolated from a smear-ripened cheese.</title>
        <authorList>
            <consortium name="US DOE Joint Genome Institute (JGI-PGF)"/>
            <person name="Walter F."/>
            <person name="Albersmeier A."/>
            <person name="Kalinowski J."/>
            <person name="Ruckert C."/>
        </authorList>
    </citation>
    <scope>NUCLEOTIDE SEQUENCE</scope>
    <source>
        <strain evidence="10">JCM 3172</strain>
    </source>
</reference>
<reference evidence="10" key="2">
    <citation type="submission" date="2020-09" db="EMBL/GenBank/DDBJ databases">
        <authorList>
            <person name="Sun Q."/>
            <person name="Ohkuma M."/>
        </authorList>
    </citation>
    <scope>NUCLEOTIDE SEQUENCE</scope>
    <source>
        <strain evidence="10">JCM 3172</strain>
    </source>
</reference>
<protein>
    <recommendedName>
        <fullName evidence="6">RNA polymerase sigma factor</fullName>
    </recommendedName>
</protein>
<evidence type="ECO:0000256" key="5">
    <source>
        <dbReference type="ARBA" id="ARBA00023163"/>
    </source>
</evidence>
<keyword evidence="5 6" id="KW-0804">Transcription</keyword>
<dbReference type="CDD" id="cd06171">
    <property type="entry name" value="Sigma70_r4"/>
    <property type="match status" value="1"/>
</dbReference>
<evidence type="ECO:0000256" key="6">
    <source>
        <dbReference type="RuleBase" id="RU000716"/>
    </source>
</evidence>
<feature type="region of interest" description="Disordered" evidence="7">
    <location>
        <begin position="183"/>
        <end position="211"/>
    </location>
</feature>
<comment type="similarity">
    <text evidence="1 6">Belongs to the sigma-70 factor family. ECF subfamily.</text>
</comment>
<dbReference type="RefSeq" id="WP_189204838.1">
    <property type="nucleotide sequence ID" value="NZ_BMQQ01000033.1"/>
</dbReference>
<dbReference type="GO" id="GO:0003677">
    <property type="term" value="F:DNA binding"/>
    <property type="evidence" value="ECO:0007669"/>
    <property type="project" value="UniProtKB-KW"/>
</dbReference>
<dbReference type="InterPro" id="IPR007627">
    <property type="entry name" value="RNA_pol_sigma70_r2"/>
</dbReference>
<dbReference type="Gene3D" id="1.10.10.10">
    <property type="entry name" value="Winged helix-like DNA-binding domain superfamily/Winged helix DNA-binding domain"/>
    <property type="match status" value="1"/>
</dbReference>
<dbReference type="Pfam" id="PF04542">
    <property type="entry name" value="Sigma70_r2"/>
    <property type="match status" value="1"/>
</dbReference>
<accession>A0A918LW82</accession>
<comment type="caution">
    <text evidence="10">The sequence shown here is derived from an EMBL/GenBank/DDBJ whole genome shotgun (WGS) entry which is preliminary data.</text>
</comment>
<dbReference type="InterPro" id="IPR013324">
    <property type="entry name" value="RNA_pol_sigma_r3/r4-like"/>
</dbReference>
<evidence type="ECO:0000256" key="1">
    <source>
        <dbReference type="ARBA" id="ARBA00010641"/>
    </source>
</evidence>
<gene>
    <name evidence="10" type="primary">sigE</name>
    <name evidence="10" type="ORF">GCM10014713_60690</name>
</gene>
<dbReference type="InterPro" id="IPR013249">
    <property type="entry name" value="RNA_pol_sigma70_r4_t2"/>
</dbReference>
<dbReference type="EMBL" id="BMQQ01000033">
    <property type="protein sequence ID" value="GGT58995.1"/>
    <property type="molecule type" value="Genomic_DNA"/>
</dbReference>
<evidence type="ECO:0000259" key="9">
    <source>
        <dbReference type="Pfam" id="PF08281"/>
    </source>
</evidence>
<keyword evidence="4 6" id="KW-0238">DNA-binding</keyword>
<evidence type="ECO:0000313" key="11">
    <source>
        <dbReference type="Proteomes" id="UP000619486"/>
    </source>
</evidence>
<feature type="domain" description="RNA polymerase sigma-70 region 2" evidence="8">
    <location>
        <begin position="36"/>
        <end position="97"/>
    </location>
</feature>
<keyword evidence="11" id="KW-1185">Reference proteome</keyword>
<dbReference type="PANTHER" id="PTHR43133:SF8">
    <property type="entry name" value="RNA POLYMERASE SIGMA FACTOR HI_1459-RELATED"/>
    <property type="match status" value="1"/>
</dbReference>
<feature type="domain" description="RNA polymerase sigma factor 70 region 4 type 2" evidence="9">
    <location>
        <begin position="131"/>
        <end position="183"/>
    </location>
</feature>
<evidence type="ECO:0000259" key="8">
    <source>
        <dbReference type="Pfam" id="PF04542"/>
    </source>
</evidence>
<evidence type="ECO:0000313" key="10">
    <source>
        <dbReference type="EMBL" id="GGT58995.1"/>
    </source>
</evidence>
<dbReference type="GO" id="GO:0006352">
    <property type="term" value="P:DNA-templated transcription initiation"/>
    <property type="evidence" value="ECO:0007669"/>
    <property type="project" value="InterPro"/>
</dbReference>
<dbReference type="InterPro" id="IPR036388">
    <property type="entry name" value="WH-like_DNA-bd_sf"/>
</dbReference>
<organism evidence="10 11">
    <name type="scientific">Streptomyces purpureus</name>
    <dbReference type="NCBI Taxonomy" id="1951"/>
    <lineage>
        <taxon>Bacteria</taxon>
        <taxon>Bacillati</taxon>
        <taxon>Actinomycetota</taxon>
        <taxon>Actinomycetes</taxon>
        <taxon>Kitasatosporales</taxon>
        <taxon>Streptomycetaceae</taxon>
        <taxon>Streptomyces</taxon>
    </lineage>
</organism>
<dbReference type="PANTHER" id="PTHR43133">
    <property type="entry name" value="RNA POLYMERASE ECF-TYPE SIGMA FACTO"/>
    <property type="match status" value="1"/>
</dbReference>
<evidence type="ECO:0000256" key="7">
    <source>
        <dbReference type="SAM" id="MobiDB-lite"/>
    </source>
</evidence>
<dbReference type="InterPro" id="IPR014284">
    <property type="entry name" value="RNA_pol_sigma-70_dom"/>
</dbReference>
<keyword evidence="2 6" id="KW-0805">Transcription regulation</keyword>
<dbReference type="SUPFAM" id="SSF88946">
    <property type="entry name" value="Sigma2 domain of RNA polymerase sigma factors"/>
    <property type="match status" value="1"/>
</dbReference>
<name>A0A918LW82_9ACTN</name>
<dbReference type="AlphaFoldDB" id="A0A918LW82"/>
<proteinExistence type="inferred from homology"/>
<keyword evidence="3 6" id="KW-0731">Sigma factor</keyword>